<evidence type="ECO:0000313" key="3">
    <source>
        <dbReference type="Proteomes" id="UP000282311"/>
    </source>
</evidence>
<keyword evidence="2" id="KW-0238">DNA-binding</keyword>
<dbReference type="EMBL" id="RBAH01000001">
    <property type="protein sequence ID" value="RKN86787.1"/>
    <property type="molecule type" value="Genomic_DNA"/>
</dbReference>
<organism evidence="2 3">
    <name type="scientific">Paenibacillus ginsengarvi</name>
    <dbReference type="NCBI Taxonomy" id="400777"/>
    <lineage>
        <taxon>Bacteria</taxon>
        <taxon>Bacillati</taxon>
        <taxon>Bacillota</taxon>
        <taxon>Bacilli</taxon>
        <taxon>Bacillales</taxon>
        <taxon>Paenibacillaceae</taxon>
        <taxon>Paenibacillus</taxon>
    </lineage>
</organism>
<gene>
    <name evidence="2" type="ORF">D7M11_02175</name>
</gene>
<accession>A0A3B0CVQ2</accession>
<name>A0A3B0CVQ2_9BACL</name>
<dbReference type="GO" id="GO:0003677">
    <property type="term" value="F:DNA binding"/>
    <property type="evidence" value="ECO:0007669"/>
    <property type="project" value="UniProtKB-KW"/>
</dbReference>
<dbReference type="Proteomes" id="UP000282311">
    <property type="component" value="Unassembled WGS sequence"/>
</dbReference>
<dbReference type="Pfam" id="PF12728">
    <property type="entry name" value="HTH_17"/>
    <property type="match status" value="1"/>
</dbReference>
<proteinExistence type="predicted"/>
<evidence type="ECO:0000259" key="1">
    <source>
        <dbReference type="Pfam" id="PF12728"/>
    </source>
</evidence>
<sequence>MSTGSISQNAPLNTCLICRIQKLHKLCDTKGGDSLPKQNDVLKLDELPDVLTAQEIACFLRVDVRRVYDNLKLKPNAGGIPHVKMGKQMRIYRSDFISWMDKQRGGAA</sequence>
<dbReference type="AlphaFoldDB" id="A0A3B0CVQ2"/>
<feature type="domain" description="Helix-turn-helix" evidence="1">
    <location>
        <begin position="50"/>
        <end position="104"/>
    </location>
</feature>
<dbReference type="InterPro" id="IPR041657">
    <property type="entry name" value="HTH_17"/>
</dbReference>
<protein>
    <submittedName>
        <fullName evidence="2">DNA-binding protein</fullName>
    </submittedName>
</protein>
<evidence type="ECO:0000313" key="2">
    <source>
        <dbReference type="EMBL" id="RKN86787.1"/>
    </source>
</evidence>
<reference evidence="2 3" key="1">
    <citation type="journal article" date="2007" name="Int. J. Syst. Evol. Microbiol.">
        <title>Paenibacillus ginsengarvi sp. nov., isolated from soil from ginseng cultivation.</title>
        <authorList>
            <person name="Yoon M.H."/>
            <person name="Ten L.N."/>
            <person name="Im W.T."/>
        </authorList>
    </citation>
    <scope>NUCLEOTIDE SEQUENCE [LARGE SCALE GENOMIC DNA]</scope>
    <source>
        <strain evidence="2 3">KCTC 13059</strain>
    </source>
</reference>
<keyword evidence="3" id="KW-1185">Reference proteome</keyword>
<comment type="caution">
    <text evidence="2">The sequence shown here is derived from an EMBL/GenBank/DDBJ whole genome shotgun (WGS) entry which is preliminary data.</text>
</comment>